<evidence type="ECO:0000259" key="8">
    <source>
        <dbReference type="Pfam" id="PF02770"/>
    </source>
</evidence>
<keyword evidence="3 6" id="KW-0285">Flavoprotein</keyword>
<dbReference type="InterPro" id="IPR046373">
    <property type="entry name" value="Acyl-CoA_Oxase/DH_mid-dom_sf"/>
</dbReference>
<evidence type="ECO:0000256" key="2">
    <source>
        <dbReference type="ARBA" id="ARBA00009347"/>
    </source>
</evidence>
<evidence type="ECO:0000313" key="10">
    <source>
        <dbReference type="EMBL" id="MCP8939970.1"/>
    </source>
</evidence>
<gene>
    <name evidence="10" type="ORF">NK718_15700</name>
</gene>
<dbReference type="SUPFAM" id="SSF56645">
    <property type="entry name" value="Acyl-CoA dehydrogenase NM domain-like"/>
    <property type="match status" value="1"/>
</dbReference>
<sequence length="388" mass="43135">MDFSESDERRQILEAVDAMMKDFPDEYWAEKDVKQEFPWEFYNAFARNGYLGMAIPEEYGGAGLPFTEAALVLQRVAASGACHAGVTAVHISVFGMTPVVKFGSEEMKRKYLPPLVKGDLHVCFGVTEPDAGTDTTRIKTTAVRDGDHYVINGKKVWTSKALESSKCLLLARTTPLSECKKKTDGMTLFLADLDPKHVSIRPIPKMAREAVKSCEVFYDNLRVPVSDRVGEEGKGFQYLLDGLNAERIVVALEAIGAGRRAIERAVAYAKERVMFGRPIGQNQGVQFPIADSVAKLEAAQLVAMKAAWLYDNDKPCGDEANIAKYLASEAAFEACDRAVQTHGGYGYAKEYHVERYFRETRVWKIAPLAQNFVLAYIAEKMLGLPRSY</sequence>
<keyword evidence="4 6" id="KW-0274">FAD</keyword>
<comment type="cofactor">
    <cofactor evidence="1 6">
        <name>FAD</name>
        <dbReference type="ChEBI" id="CHEBI:57692"/>
    </cofactor>
</comment>
<keyword evidence="5 6" id="KW-0560">Oxidoreductase</keyword>
<evidence type="ECO:0000256" key="3">
    <source>
        <dbReference type="ARBA" id="ARBA00022630"/>
    </source>
</evidence>
<evidence type="ECO:0000256" key="4">
    <source>
        <dbReference type="ARBA" id="ARBA00022827"/>
    </source>
</evidence>
<dbReference type="Gene3D" id="2.40.110.10">
    <property type="entry name" value="Butyryl-CoA Dehydrogenase, subunit A, domain 2"/>
    <property type="match status" value="1"/>
</dbReference>
<dbReference type="EMBL" id="JANCLU010000016">
    <property type="protein sequence ID" value="MCP8939970.1"/>
    <property type="molecule type" value="Genomic_DNA"/>
</dbReference>
<dbReference type="RefSeq" id="WP_254744175.1">
    <property type="nucleotide sequence ID" value="NZ_JANCLU010000016.1"/>
</dbReference>
<comment type="caution">
    <text evidence="10">The sequence shown here is derived from an EMBL/GenBank/DDBJ whole genome shotgun (WGS) entry which is preliminary data.</text>
</comment>
<dbReference type="Pfam" id="PF00441">
    <property type="entry name" value="Acyl-CoA_dh_1"/>
    <property type="match status" value="1"/>
</dbReference>
<dbReference type="Pfam" id="PF02771">
    <property type="entry name" value="Acyl-CoA_dh_N"/>
    <property type="match status" value="1"/>
</dbReference>
<evidence type="ECO:0000313" key="11">
    <source>
        <dbReference type="Proteomes" id="UP001205890"/>
    </source>
</evidence>
<protein>
    <submittedName>
        <fullName evidence="10">Acyl-CoA/acyl-ACP dehydrogenase</fullName>
    </submittedName>
</protein>
<dbReference type="InterPro" id="IPR036250">
    <property type="entry name" value="AcylCo_DH-like_C"/>
</dbReference>
<feature type="domain" description="Acyl-CoA oxidase/dehydrogenase middle" evidence="8">
    <location>
        <begin position="123"/>
        <end position="220"/>
    </location>
</feature>
<name>A0ABT1LEP4_9HYPH</name>
<dbReference type="Pfam" id="PF02770">
    <property type="entry name" value="Acyl-CoA_dh_M"/>
    <property type="match status" value="1"/>
</dbReference>
<dbReference type="InterPro" id="IPR009075">
    <property type="entry name" value="AcylCo_DH/oxidase_C"/>
</dbReference>
<organism evidence="10 11">
    <name type="scientific">Alsobacter ponti</name>
    <dbReference type="NCBI Taxonomy" id="2962936"/>
    <lineage>
        <taxon>Bacteria</taxon>
        <taxon>Pseudomonadati</taxon>
        <taxon>Pseudomonadota</taxon>
        <taxon>Alphaproteobacteria</taxon>
        <taxon>Hyphomicrobiales</taxon>
        <taxon>Alsobacteraceae</taxon>
        <taxon>Alsobacter</taxon>
    </lineage>
</organism>
<keyword evidence="11" id="KW-1185">Reference proteome</keyword>
<dbReference type="PROSITE" id="PS00073">
    <property type="entry name" value="ACYL_COA_DH_2"/>
    <property type="match status" value="1"/>
</dbReference>
<evidence type="ECO:0000259" key="9">
    <source>
        <dbReference type="Pfam" id="PF02771"/>
    </source>
</evidence>
<proteinExistence type="inferred from homology"/>
<dbReference type="SUPFAM" id="SSF47203">
    <property type="entry name" value="Acyl-CoA dehydrogenase C-terminal domain-like"/>
    <property type="match status" value="1"/>
</dbReference>
<dbReference type="InterPro" id="IPR013786">
    <property type="entry name" value="AcylCoA_DH/ox_N"/>
</dbReference>
<dbReference type="InterPro" id="IPR006091">
    <property type="entry name" value="Acyl-CoA_Oxase/DH_mid-dom"/>
</dbReference>
<dbReference type="Gene3D" id="1.20.140.10">
    <property type="entry name" value="Butyryl-CoA Dehydrogenase, subunit A, domain 3"/>
    <property type="match status" value="1"/>
</dbReference>
<evidence type="ECO:0000256" key="1">
    <source>
        <dbReference type="ARBA" id="ARBA00001974"/>
    </source>
</evidence>
<reference evidence="10 11" key="1">
    <citation type="submission" date="2022-07" db="EMBL/GenBank/DDBJ databases">
        <authorList>
            <person name="Li W.-J."/>
            <person name="Deng Q.-Q."/>
        </authorList>
    </citation>
    <scope>NUCLEOTIDE SEQUENCE [LARGE SCALE GENOMIC DNA]</scope>
    <source>
        <strain evidence="10 11">SYSU M60028</strain>
    </source>
</reference>
<dbReference type="InterPro" id="IPR006089">
    <property type="entry name" value="Acyl-CoA_DH_CS"/>
</dbReference>
<comment type="similarity">
    <text evidence="2 6">Belongs to the acyl-CoA dehydrogenase family.</text>
</comment>
<evidence type="ECO:0000259" key="7">
    <source>
        <dbReference type="Pfam" id="PF00441"/>
    </source>
</evidence>
<dbReference type="Gene3D" id="1.10.540.10">
    <property type="entry name" value="Acyl-CoA dehydrogenase/oxidase, N-terminal domain"/>
    <property type="match status" value="1"/>
</dbReference>
<dbReference type="PANTHER" id="PTHR48083">
    <property type="entry name" value="MEDIUM-CHAIN SPECIFIC ACYL-COA DEHYDROGENASE, MITOCHONDRIAL-RELATED"/>
    <property type="match status" value="1"/>
</dbReference>
<dbReference type="InterPro" id="IPR037069">
    <property type="entry name" value="AcylCoA_DH/ox_N_sf"/>
</dbReference>
<dbReference type="InterPro" id="IPR050741">
    <property type="entry name" value="Acyl-CoA_dehydrogenase"/>
</dbReference>
<feature type="domain" description="Acyl-CoA dehydrogenase/oxidase N-terminal" evidence="9">
    <location>
        <begin position="6"/>
        <end position="119"/>
    </location>
</feature>
<evidence type="ECO:0000256" key="5">
    <source>
        <dbReference type="ARBA" id="ARBA00023002"/>
    </source>
</evidence>
<accession>A0ABT1LEP4</accession>
<dbReference type="InterPro" id="IPR009100">
    <property type="entry name" value="AcylCoA_DH/oxidase_NM_dom_sf"/>
</dbReference>
<evidence type="ECO:0000256" key="6">
    <source>
        <dbReference type="RuleBase" id="RU362125"/>
    </source>
</evidence>
<dbReference type="Proteomes" id="UP001205890">
    <property type="component" value="Unassembled WGS sequence"/>
</dbReference>
<feature type="domain" description="Acyl-CoA dehydrogenase/oxidase C-terminal" evidence="7">
    <location>
        <begin position="233"/>
        <end position="366"/>
    </location>
</feature>
<dbReference type="PIRSF" id="PIRSF016578">
    <property type="entry name" value="HsaA"/>
    <property type="match status" value="1"/>
</dbReference>
<dbReference type="PANTHER" id="PTHR48083:SF1">
    <property type="entry name" value="DEHYDROGENASE, PUTATIVE (AFU_ORTHOLOGUE AFUA_7G06510)-RELATED"/>
    <property type="match status" value="1"/>
</dbReference>